<evidence type="ECO:0000256" key="1">
    <source>
        <dbReference type="SAM" id="Coils"/>
    </source>
</evidence>
<dbReference type="RefSeq" id="WP_100848148.1">
    <property type="nucleotide sequence ID" value="NZ_PHHE01000001.1"/>
</dbReference>
<accession>A0ABX4Q7V4</accession>
<reference evidence="2 3" key="1">
    <citation type="submission" date="2017-11" db="EMBL/GenBank/DDBJ databases">
        <title>Genome sequencing of a diverse group of Pseudomonas species.</title>
        <authorList>
            <person name="Loper J."/>
        </authorList>
    </citation>
    <scope>NUCLEOTIDE SEQUENCE [LARGE SCALE GENOMIC DNA]</scope>
    <source>
        <strain evidence="2 3">LMG 25716</strain>
    </source>
</reference>
<keyword evidence="3" id="KW-1185">Reference proteome</keyword>
<dbReference type="EMBL" id="PHHE01000001">
    <property type="protein sequence ID" value="PKA72889.1"/>
    <property type="molecule type" value="Genomic_DNA"/>
</dbReference>
<evidence type="ECO:0008006" key="4">
    <source>
        <dbReference type="Google" id="ProtNLM"/>
    </source>
</evidence>
<name>A0ABX4Q7V4_9PSED</name>
<keyword evidence="1" id="KW-0175">Coiled coil</keyword>
<dbReference type="Proteomes" id="UP000232455">
    <property type="component" value="Unassembled WGS sequence"/>
</dbReference>
<feature type="coiled-coil region" evidence="1">
    <location>
        <begin position="123"/>
        <end position="150"/>
    </location>
</feature>
<comment type="caution">
    <text evidence="2">The sequence shown here is derived from an EMBL/GenBank/DDBJ whole genome shotgun (WGS) entry which is preliminary data.</text>
</comment>
<organism evidence="2 3">
    <name type="scientific">Pseudomonas baetica</name>
    <dbReference type="NCBI Taxonomy" id="674054"/>
    <lineage>
        <taxon>Bacteria</taxon>
        <taxon>Pseudomonadati</taxon>
        <taxon>Pseudomonadota</taxon>
        <taxon>Gammaproteobacteria</taxon>
        <taxon>Pseudomonadales</taxon>
        <taxon>Pseudomonadaceae</taxon>
        <taxon>Pseudomonas</taxon>
    </lineage>
</organism>
<evidence type="ECO:0000313" key="3">
    <source>
        <dbReference type="Proteomes" id="UP000232455"/>
    </source>
</evidence>
<gene>
    <name evidence="2" type="ORF">ATI02_5990</name>
</gene>
<sequence>MTSSTKHIKVPSYPEPQGLEFKAGQSWNKQHGYVQTEAGMCDVEALKAAYNAAGRPALRTWVKEQAGKGVAVPSYPTCMSWFKLDDGKVVAGSFAVGASSSTAFSFAQEFEAKFEAEKKAAYIEFLHGKANDLRAQLAAVEGEITKLTSDPVVEG</sequence>
<protein>
    <recommendedName>
        <fullName evidence="4">DUF4376 domain-containing protein</fullName>
    </recommendedName>
</protein>
<proteinExistence type="predicted"/>
<evidence type="ECO:0000313" key="2">
    <source>
        <dbReference type="EMBL" id="PKA72889.1"/>
    </source>
</evidence>